<proteinExistence type="predicted"/>
<dbReference type="InterPro" id="IPR050490">
    <property type="entry name" value="Bact_solute-bd_prot1"/>
</dbReference>
<comment type="caution">
    <text evidence="1">The sequence shown here is derived from an EMBL/GenBank/DDBJ whole genome shotgun (WGS) entry which is preliminary data.</text>
</comment>
<dbReference type="InterPro" id="IPR006059">
    <property type="entry name" value="SBP"/>
</dbReference>
<dbReference type="Proteomes" id="UP001550210">
    <property type="component" value="Unassembled WGS sequence"/>
</dbReference>
<dbReference type="Gene3D" id="3.40.190.10">
    <property type="entry name" value="Periplasmic binding protein-like II"/>
    <property type="match status" value="1"/>
</dbReference>
<sequence>MITVGVRRSRRLGRGGMRRLVPLAAVATAGGLLLSACGGGSESGGTSKNLTFWISTVPGQDAGWKKMVAQYEKETGVKVKLVNIPYDGYTTKLHNAAQANSLPDAATVPALDPIWSSKLIDLSSIADKKSNNINANFLAKDKSGKVLAIPSDVTASGMFINKSLFEKAGVSFPTSPEKTWTWTEFIKAADKVREKTKAKYSLTFDQSPSRLRAMVYEMGGKYVHADDSGKFSVDAATKKAVNTFVGWNDDKTMPKSVWTSGADPSAMFQSGDVVAYWSGVWQVPAFAESIKKFEWASVPTPAQPVQASDVNSGGLTVGFNNNADAATAAKKFLTWLYEPAHYQALCEASGFLPVESGLSPKYPFKSEAAQAAFKLYNESIPLYDPISGYFNGAQTQWVLNGKSLTEDPTKTELGKAINGQQSADKALENIVAGYNQQVGG</sequence>
<dbReference type="EMBL" id="JBEXPZ010000006">
    <property type="protein sequence ID" value="MET9844077.1"/>
    <property type="molecule type" value="Genomic_DNA"/>
</dbReference>
<dbReference type="RefSeq" id="WP_355393009.1">
    <property type="nucleotide sequence ID" value="NZ_JBEGHN010000001.1"/>
</dbReference>
<evidence type="ECO:0000313" key="2">
    <source>
        <dbReference type="Proteomes" id="UP001550210"/>
    </source>
</evidence>
<keyword evidence="2" id="KW-1185">Reference proteome</keyword>
<evidence type="ECO:0000313" key="1">
    <source>
        <dbReference type="EMBL" id="MET9844077.1"/>
    </source>
</evidence>
<dbReference type="PANTHER" id="PTHR43649:SF12">
    <property type="entry name" value="DIACETYLCHITOBIOSE BINDING PROTEIN DASA"/>
    <property type="match status" value="1"/>
</dbReference>
<protein>
    <submittedName>
        <fullName evidence="1">Extracellular solute-binding protein</fullName>
    </submittedName>
</protein>
<name>A0ABV2URB3_9ACTN</name>
<organism evidence="1 2">
    <name type="scientific">Streptomyces ossamyceticus</name>
    <dbReference type="NCBI Taxonomy" id="249581"/>
    <lineage>
        <taxon>Bacteria</taxon>
        <taxon>Bacillati</taxon>
        <taxon>Actinomycetota</taxon>
        <taxon>Actinomycetes</taxon>
        <taxon>Kitasatosporales</taxon>
        <taxon>Streptomycetaceae</taxon>
        <taxon>Streptomyces</taxon>
    </lineage>
</organism>
<gene>
    <name evidence="1" type="ORF">ABZZ21_05745</name>
</gene>
<dbReference type="SUPFAM" id="SSF53850">
    <property type="entry name" value="Periplasmic binding protein-like II"/>
    <property type="match status" value="1"/>
</dbReference>
<dbReference type="PANTHER" id="PTHR43649">
    <property type="entry name" value="ARABINOSE-BINDING PROTEIN-RELATED"/>
    <property type="match status" value="1"/>
</dbReference>
<reference evidence="1 2" key="1">
    <citation type="submission" date="2024-06" db="EMBL/GenBank/DDBJ databases">
        <title>The Natural Products Discovery Center: Release of the First 8490 Sequenced Strains for Exploring Actinobacteria Biosynthetic Diversity.</title>
        <authorList>
            <person name="Kalkreuter E."/>
            <person name="Kautsar S.A."/>
            <person name="Yang D."/>
            <person name="Bader C.D."/>
            <person name="Teijaro C.N."/>
            <person name="Fluegel L."/>
            <person name="Davis C.M."/>
            <person name="Simpson J.R."/>
            <person name="Lauterbach L."/>
            <person name="Steele A.D."/>
            <person name="Gui C."/>
            <person name="Meng S."/>
            <person name="Li G."/>
            <person name="Viehrig K."/>
            <person name="Ye F."/>
            <person name="Su P."/>
            <person name="Kiefer A.F."/>
            <person name="Nichols A."/>
            <person name="Cepeda A.J."/>
            <person name="Yan W."/>
            <person name="Fan B."/>
            <person name="Jiang Y."/>
            <person name="Adhikari A."/>
            <person name="Zheng C.-J."/>
            <person name="Schuster L."/>
            <person name="Cowan T.M."/>
            <person name="Smanski M.J."/>
            <person name="Chevrette M.G."/>
            <person name="De Carvalho L.P.S."/>
            <person name="Shen B."/>
        </authorList>
    </citation>
    <scope>NUCLEOTIDE SEQUENCE [LARGE SCALE GENOMIC DNA]</scope>
    <source>
        <strain evidence="1 2">NPDC006434</strain>
    </source>
</reference>
<accession>A0ABV2URB3</accession>
<dbReference type="Pfam" id="PF13416">
    <property type="entry name" value="SBP_bac_8"/>
    <property type="match status" value="1"/>
</dbReference>